<dbReference type="PROSITE" id="PS50088">
    <property type="entry name" value="ANK_REPEAT"/>
    <property type="match status" value="13"/>
</dbReference>
<accession>A0A8J2N690</accession>
<dbReference type="Pfam" id="PF14479">
    <property type="entry name" value="HeLo"/>
    <property type="match status" value="1"/>
</dbReference>
<feature type="non-terminal residue" evidence="5">
    <location>
        <position position="1"/>
    </location>
</feature>
<evidence type="ECO:0000256" key="1">
    <source>
        <dbReference type="ARBA" id="ARBA00022737"/>
    </source>
</evidence>
<dbReference type="Pfam" id="PF24883">
    <property type="entry name" value="NPHP3_N"/>
    <property type="match status" value="1"/>
</dbReference>
<feature type="domain" description="Prion-inhibition and propagation HeLo" evidence="3">
    <location>
        <begin position="5"/>
        <end position="93"/>
    </location>
</feature>
<protein>
    <recommendedName>
        <fullName evidence="7">Prion-inhibition and propagation HeLo domain-containing protein</fullName>
    </recommendedName>
</protein>
<dbReference type="EMBL" id="CAJSTJ010000003">
    <property type="protein sequence ID" value="CAG7554302.1"/>
    <property type="molecule type" value="Genomic_DNA"/>
</dbReference>
<feature type="repeat" description="ANK" evidence="2">
    <location>
        <begin position="954"/>
        <end position="986"/>
    </location>
</feature>
<organism evidence="5 6">
    <name type="scientific">Fusarium equiseti</name>
    <name type="common">Fusarium scirpi</name>
    <dbReference type="NCBI Taxonomy" id="61235"/>
    <lineage>
        <taxon>Eukaryota</taxon>
        <taxon>Fungi</taxon>
        <taxon>Dikarya</taxon>
        <taxon>Ascomycota</taxon>
        <taxon>Pezizomycotina</taxon>
        <taxon>Sordariomycetes</taxon>
        <taxon>Hypocreomycetidae</taxon>
        <taxon>Hypocreales</taxon>
        <taxon>Nectriaceae</taxon>
        <taxon>Fusarium</taxon>
        <taxon>Fusarium incarnatum-equiseti species complex</taxon>
    </lineage>
</organism>
<dbReference type="InterPro" id="IPR002110">
    <property type="entry name" value="Ankyrin_rpt"/>
</dbReference>
<feature type="repeat" description="ANK" evidence="2">
    <location>
        <begin position="704"/>
        <end position="736"/>
    </location>
</feature>
<feature type="repeat" description="ANK" evidence="2">
    <location>
        <begin position="1024"/>
        <end position="1056"/>
    </location>
</feature>
<keyword evidence="1" id="KW-0677">Repeat</keyword>
<dbReference type="PANTHER" id="PTHR24198:SF165">
    <property type="entry name" value="ANKYRIN REPEAT-CONTAINING PROTEIN-RELATED"/>
    <property type="match status" value="1"/>
</dbReference>
<dbReference type="PROSITE" id="PS50297">
    <property type="entry name" value="ANK_REP_REGION"/>
    <property type="match status" value="12"/>
</dbReference>
<dbReference type="Proteomes" id="UP000693738">
    <property type="component" value="Unassembled WGS sequence"/>
</dbReference>
<dbReference type="Pfam" id="PF00023">
    <property type="entry name" value="Ank"/>
    <property type="match status" value="1"/>
</dbReference>
<evidence type="ECO:0000313" key="5">
    <source>
        <dbReference type="EMBL" id="CAG7554302.1"/>
    </source>
</evidence>
<evidence type="ECO:0000259" key="4">
    <source>
        <dbReference type="Pfam" id="PF24883"/>
    </source>
</evidence>
<comment type="caution">
    <text evidence="5">The sequence shown here is derived from an EMBL/GenBank/DDBJ whole genome shotgun (WGS) entry which is preliminary data.</text>
</comment>
<sequence length="1324" mass="146403">MEAAGLAIGVIGIAGLFNTCLDSLSRFQAYKSSTADYHVLDTRFRAAKARFEKWGPGVGISEGRLLSDHHSGLDNSNTSGVITDILNIIAKAICDDGNVLQNDQFAGLQSRRKRLKWALGGKEDRTEQVEIFEKLVQQLYNLVPVDDKSREHVRQYASEDWSDVKKILLNIEQGMKNEMRRDVYSWLGVSSSSDKYQDSLDERVENTCGWIFDRPEFKTWVSPEDPSSPNLLWINGPAGFGKTILCAHIAQHLSKVLTTPVAYFFFTSNQDTPYLALRSWIHQIADGREEAFDRDEPEIRDALDETTAGFTEYKIVPDDAAFAKRRLTVYEITEAALMTQFEELDPDDYPDEMDDDYIRTEIVGLCSPLLEVKDIVVYVPHFSVRQYLGQHLPLPSWLKENGYLQTSYEKLDHTVLAKACLLYLGFPQTWEDEFDYGNRYRTLRFYAAAQWVYHSKNSERDSPVWGLASDLLREDNPLWQPLSAYTAEAMARERGEDEEAHQPFHPLEYTLNFGWKDMANYLINDNNVNKVGSLGRTPLMQASEEEDMYETVERLLEAGAAVGAVGREKHTALHRAAKNGLEENIKILVKHGADLSAQGDEGWTPLHAAAANGSLKSCQVLIKGGSDLTVKDHRGMNPLHLVYHEVGRSELARMMLQHDSGSMVLEMCPVGAPVHFTSVTGDVEMARLLMEHGGAPALALLTESGVTALMMAALGGHVELVKLFLEHGADTTLSFAAKDIRSTVLHMLCVKEAREELFEAVLRPGVEESMLMLDELWRIPLHIACHNGMTRAVELILGYNGANVKAMLEATTEELWTPLWMAAWYGHLEIVKTLLDHGATDTIAAVDRSGKTVLWEASRFGYTEIVRVLLNRGAEETITTISMHGCTPLCIASYHGHADTVRVLLEHGAASTIALGDVDNITPLHAASGKGYLEIVKMLLSHGDGSALGMLDVHGMTPLYEAADRGHVEVVKELLAHGAGSTITTLTWFENTPLYAACTSGEVEIVEQFLDCGAASTVNLINKYGNTPLHAAIYQDNVEMVKLLLEHGAEKTITTLDSNGHSPLYMAATNANIEIVDLLLKHGAEASIATPGKDGSPLLYAAAEGGSWEIYQRLLTYPDVESTTMLLDVKNKSLLSAASAGGCVKIMKDLLNCEARKYAALPSKAGETPLLYAANCDYVDIVQLLISIPEYPINYATHYGVTPLFLASRFGNIETVKLLLSRDDIDIDCENWKALTPLYAAVANGHIGVAELLISKGSTLDAWPTVGQPLLWWAQRSGKPDMVELLEKHGMTMDTIGPYRHHRRVGPRDDAASVVFDGSSGYCD</sequence>
<feature type="repeat" description="ANK" evidence="2">
    <location>
        <begin position="534"/>
        <end position="567"/>
    </location>
</feature>
<feature type="repeat" description="ANK" evidence="2">
    <location>
        <begin position="1059"/>
        <end position="1091"/>
    </location>
</feature>
<feature type="repeat" description="ANK" evidence="2">
    <location>
        <begin position="919"/>
        <end position="943"/>
    </location>
</feature>
<dbReference type="PANTHER" id="PTHR24198">
    <property type="entry name" value="ANKYRIN REPEAT AND PROTEIN KINASE DOMAIN-CONTAINING PROTEIN"/>
    <property type="match status" value="1"/>
</dbReference>
<dbReference type="SMART" id="SM00248">
    <property type="entry name" value="ANK"/>
    <property type="match status" value="21"/>
</dbReference>
<dbReference type="InterPro" id="IPR029498">
    <property type="entry name" value="HeLo_dom"/>
</dbReference>
<feature type="domain" description="Nephrocystin 3-like N-terminal" evidence="4">
    <location>
        <begin position="206"/>
        <end position="293"/>
    </location>
</feature>
<evidence type="ECO:0000259" key="3">
    <source>
        <dbReference type="Pfam" id="PF14479"/>
    </source>
</evidence>
<feature type="repeat" description="ANK" evidence="2">
    <location>
        <begin position="601"/>
        <end position="633"/>
    </location>
</feature>
<feature type="repeat" description="ANK" evidence="2">
    <location>
        <begin position="849"/>
        <end position="881"/>
    </location>
</feature>
<feature type="repeat" description="ANK" evidence="2">
    <location>
        <begin position="814"/>
        <end position="839"/>
    </location>
</feature>
<dbReference type="GO" id="GO:0005737">
    <property type="term" value="C:cytoplasm"/>
    <property type="evidence" value="ECO:0007669"/>
    <property type="project" value="TreeGrafter"/>
</dbReference>
<name>A0A8J2N690_FUSEQ</name>
<dbReference type="InterPro" id="IPR056884">
    <property type="entry name" value="NPHP3-like_N"/>
</dbReference>
<feature type="repeat" description="ANK" evidence="2">
    <location>
        <begin position="1233"/>
        <end position="1265"/>
    </location>
</feature>
<evidence type="ECO:0000256" key="2">
    <source>
        <dbReference type="PROSITE-ProRule" id="PRU00023"/>
    </source>
</evidence>
<feature type="repeat" description="ANK" evidence="2">
    <location>
        <begin position="1199"/>
        <end position="1222"/>
    </location>
</feature>
<dbReference type="Pfam" id="PF12796">
    <property type="entry name" value="Ank_2"/>
    <property type="match status" value="8"/>
</dbReference>
<proteinExistence type="predicted"/>
<gene>
    <name evidence="5" type="ORF">FEQUK3_LOCUS19</name>
</gene>
<evidence type="ECO:0008006" key="7">
    <source>
        <dbReference type="Google" id="ProtNLM"/>
    </source>
</evidence>
<evidence type="ECO:0000313" key="6">
    <source>
        <dbReference type="Proteomes" id="UP000693738"/>
    </source>
</evidence>
<feature type="repeat" description="ANK" evidence="2">
    <location>
        <begin position="884"/>
        <end position="909"/>
    </location>
</feature>
<keyword evidence="2" id="KW-0040">ANK repeat</keyword>
<feature type="repeat" description="ANK" evidence="2">
    <location>
        <begin position="568"/>
        <end position="600"/>
    </location>
</feature>
<reference evidence="5" key="1">
    <citation type="submission" date="2021-05" db="EMBL/GenBank/DDBJ databases">
        <authorList>
            <person name="Khan N."/>
        </authorList>
    </citation>
    <scope>NUCLEOTIDE SEQUENCE</scope>
</reference>